<comment type="caution">
    <text evidence="1">The sequence shown here is derived from an EMBL/GenBank/DDBJ whole genome shotgun (WGS) entry which is preliminary data.</text>
</comment>
<sequence length="65" mass="7176">MSKIKGMLSKITINLANFSGLIRENISQWVGIDISKATLDVYLSKLVETLKYYTVNLIVLEATGG</sequence>
<organism evidence="1 2">
    <name type="scientific">Microcystis aeruginosa PCC 9807</name>
    <dbReference type="NCBI Taxonomy" id="1160283"/>
    <lineage>
        <taxon>Bacteria</taxon>
        <taxon>Bacillati</taxon>
        <taxon>Cyanobacteriota</taxon>
        <taxon>Cyanophyceae</taxon>
        <taxon>Oscillatoriophycideae</taxon>
        <taxon>Chroococcales</taxon>
        <taxon>Microcystaceae</taxon>
        <taxon>Microcystis</taxon>
    </lineage>
</organism>
<dbReference type="HOGENOM" id="CLU_2844917_0_0_3"/>
<proteinExistence type="predicted"/>
<evidence type="ECO:0000313" key="1">
    <source>
        <dbReference type="EMBL" id="CCI18218.1"/>
    </source>
</evidence>
<reference evidence="1 2" key="1">
    <citation type="submission" date="2012-04" db="EMBL/GenBank/DDBJ databases">
        <authorList>
            <person name="Genoscope - CEA"/>
        </authorList>
    </citation>
    <scope>NUCLEOTIDE SEQUENCE [LARGE SCALE GENOMIC DNA]</scope>
    <source>
        <strain evidence="1 2">9807</strain>
    </source>
</reference>
<name>I4H844_MICAE</name>
<dbReference type="EMBL" id="CAIM01000299">
    <property type="protein sequence ID" value="CCI18218.1"/>
    <property type="molecule type" value="Genomic_DNA"/>
</dbReference>
<evidence type="ECO:0008006" key="3">
    <source>
        <dbReference type="Google" id="ProtNLM"/>
    </source>
</evidence>
<evidence type="ECO:0000313" key="2">
    <source>
        <dbReference type="Proteomes" id="UP000003613"/>
    </source>
</evidence>
<dbReference type="AlphaFoldDB" id="I4H844"/>
<gene>
    <name evidence="1" type="ORF">MICAF_3680004</name>
</gene>
<accession>I4H844</accession>
<protein>
    <recommendedName>
        <fullName evidence="3">Transposase</fullName>
    </recommendedName>
</protein>
<dbReference type="Proteomes" id="UP000003613">
    <property type="component" value="Unassembled WGS sequence"/>
</dbReference>